<evidence type="ECO:0000256" key="1">
    <source>
        <dbReference type="SAM" id="Phobius"/>
    </source>
</evidence>
<dbReference type="AlphaFoldDB" id="A0A3A1YY20"/>
<protein>
    <recommendedName>
        <fullName evidence="4">Peptidase</fullName>
    </recommendedName>
</protein>
<feature type="transmembrane region" description="Helical" evidence="1">
    <location>
        <begin position="191"/>
        <end position="212"/>
    </location>
</feature>
<gene>
    <name evidence="2" type="ORF">CJP73_01845</name>
</gene>
<proteinExistence type="predicted"/>
<feature type="transmembrane region" description="Helical" evidence="1">
    <location>
        <begin position="397"/>
        <end position="418"/>
    </location>
</feature>
<evidence type="ECO:0000313" key="2">
    <source>
        <dbReference type="EMBL" id="RIY42209.1"/>
    </source>
</evidence>
<dbReference type="PANTHER" id="PTHR34219">
    <property type="entry name" value="IRON-REGULATED INNER MEMBRANE PROTEIN-RELATED"/>
    <property type="match status" value="1"/>
</dbReference>
<feature type="transmembrane region" description="Helical" evidence="1">
    <location>
        <begin position="146"/>
        <end position="170"/>
    </location>
</feature>
<dbReference type="EMBL" id="NQYH01000001">
    <property type="protein sequence ID" value="RIY42209.1"/>
    <property type="molecule type" value="Genomic_DNA"/>
</dbReference>
<keyword evidence="1" id="KW-1133">Transmembrane helix</keyword>
<keyword evidence="1" id="KW-0812">Transmembrane</keyword>
<comment type="caution">
    <text evidence="2">The sequence shown here is derived from an EMBL/GenBank/DDBJ whole genome shotgun (WGS) entry which is preliminary data.</text>
</comment>
<dbReference type="OrthoDB" id="9776609at2"/>
<dbReference type="Proteomes" id="UP000266206">
    <property type="component" value="Unassembled WGS sequence"/>
</dbReference>
<accession>A0A3A1YY20</accession>
<reference evidence="2 3" key="1">
    <citation type="submission" date="2017-08" db="EMBL/GenBank/DDBJ databases">
        <title>Pusillimonas indicus sp. nov., a member of the family Alcaligenaceae isolated from surface seawater.</title>
        <authorList>
            <person name="Li J."/>
        </authorList>
    </citation>
    <scope>NUCLEOTIDE SEQUENCE [LARGE SCALE GENOMIC DNA]</scope>
    <source>
        <strain evidence="2 3">L52-1-41</strain>
    </source>
</reference>
<dbReference type="PANTHER" id="PTHR34219:SF3">
    <property type="entry name" value="BLL7967 PROTEIN"/>
    <property type="match status" value="1"/>
</dbReference>
<sequence>MLSAKALRSWSFVHKWTSLISTIFILMLCITGLPLIFEHEIDHWLTDATPHTTAASGLPMANLDEVVAAAKSQAPDKAIMFLGDITDDGFWYVNLADTVAGEGGRTSVTVDYYTAKILDPEARQSGFMSVMLQLHTDMFAGLPGKLFLGFMGLLLLVAIVSGVVLYAPFMRRLRFGEVRRNRTTRLKWLDLHNLLGIITIVWVGTVGATGMINTWADLIISAWRADQMAEMIAPYEGSPAVTNPGSLEQAVRAAQKIEPNMQLGFVAFPGSGLSSPHHYAVFMRGTEPLTSRLLKPVLVDAQTLQITDNRPLPWYMTALLLSEPLHFGDYGGMPMKILWAVLDIITIILLGSGLYLWLARGRKAPAQEDPGPEQEHAKRIAKIRDNKSAGFITMRQMWQAPTLIAIVTAVGLIAALVGDGWLDVLSWLTLAVPVAVMMRKWGKQ</sequence>
<name>A0A3A1YY20_9BURK</name>
<evidence type="ECO:0008006" key="4">
    <source>
        <dbReference type="Google" id="ProtNLM"/>
    </source>
</evidence>
<organism evidence="2 3">
    <name type="scientific">Neopusillimonas maritima</name>
    <dbReference type="NCBI Taxonomy" id="2026239"/>
    <lineage>
        <taxon>Bacteria</taxon>
        <taxon>Pseudomonadati</taxon>
        <taxon>Pseudomonadota</taxon>
        <taxon>Betaproteobacteria</taxon>
        <taxon>Burkholderiales</taxon>
        <taxon>Alcaligenaceae</taxon>
        <taxon>Neopusillimonas</taxon>
    </lineage>
</organism>
<feature type="transmembrane region" description="Helical" evidence="1">
    <location>
        <begin position="12"/>
        <end position="37"/>
    </location>
</feature>
<dbReference type="RefSeq" id="WP_119515328.1">
    <property type="nucleotide sequence ID" value="NZ_NQYH01000001.1"/>
</dbReference>
<evidence type="ECO:0000313" key="3">
    <source>
        <dbReference type="Proteomes" id="UP000266206"/>
    </source>
</evidence>
<feature type="transmembrane region" description="Helical" evidence="1">
    <location>
        <begin position="337"/>
        <end position="358"/>
    </location>
</feature>
<keyword evidence="1" id="KW-0472">Membrane</keyword>
<dbReference type="InterPro" id="IPR005625">
    <property type="entry name" value="PepSY-ass_TM"/>
</dbReference>
<dbReference type="Pfam" id="PF03929">
    <property type="entry name" value="PepSY_TM"/>
    <property type="match status" value="1"/>
</dbReference>